<reference evidence="11 12" key="1">
    <citation type="submission" date="2018-12" db="EMBL/GenBank/DDBJ databases">
        <title>Complete genome sequence of Streptomyces ficellus NRRL8067, the producer of ficellomycin, feldamycin and nojirimycin.</title>
        <authorList>
            <person name="Zhang H."/>
            <person name="Yue R."/>
            <person name="Liu Y."/>
            <person name="Li M."/>
            <person name="Mu H."/>
            <person name="Zhang J."/>
        </authorList>
    </citation>
    <scope>NUCLEOTIDE SEQUENCE [LARGE SCALE GENOMIC DNA]</scope>
    <source>
        <strain evidence="11 12">NRRL 8067</strain>
    </source>
</reference>
<evidence type="ECO:0000256" key="7">
    <source>
        <dbReference type="PROSITE-ProRule" id="PRU10141"/>
    </source>
</evidence>
<dbReference type="Proteomes" id="UP000422572">
    <property type="component" value="Chromosome"/>
</dbReference>
<protein>
    <recommendedName>
        <fullName evidence="1">non-specific serine/threonine protein kinase</fullName>
        <ecNumber evidence="1">2.7.11.1</ecNumber>
    </recommendedName>
</protein>
<dbReference type="RefSeq" id="WP_156696051.1">
    <property type="nucleotide sequence ID" value="NZ_CP034279.1"/>
</dbReference>
<dbReference type="GO" id="GO:0004674">
    <property type="term" value="F:protein serine/threonine kinase activity"/>
    <property type="evidence" value="ECO:0007669"/>
    <property type="project" value="UniProtKB-KW"/>
</dbReference>
<organism evidence="11 12">
    <name type="scientific">Streptomyces ficellus</name>
    <dbReference type="NCBI Taxonomy" id="1977088"/>
    <lineage>
        <taxon>Bacteria</taxon>
        <taxon>Bacillati</taxon>
        <taxon>Actinomycetota</taxon>
        <taxon>Actinomycetes</taxon>
        <taxon>Kitasatosporales</taxon>
        <taxon>Streptomycetaceae</taxon>
        <taxon>Streptomyces</taxon>
    </lineage>
</organism>
<keyword evidence="9" id="KW-0812">Transmembrane</keyword>
<feature type="domain" description="Protein kinase" evidence="10">
    <location>
        <begin position="73"/>
        <end position="334"/>
    </location>
</feature>
<dbReference type="PROSITE" id="PS00107">
    <property type="entry name" value="PROTEIN_KINASE_ATP"/>
    <property type="match status" value="1"/>
</dbReference>
<dbReference type="InterPro" id="IPR000719">
    <property type="entry name" value="Prot_kinase_dom"/>
</dbReference>
<keyword evidence="6 7" id="KW-0067">ATP-binding</keyword>
<dbReference type="EMBL" id="CP034279">
    <property type="protein sequence ID" value="QGV82310.1"/>
    <property type="molecule type" value="Genomic_DNA"/>
</dbReference>
<gene>
    <name evidence="11" type="ORF">EIZ62_31685</name>
</gene>
<accession>A0A6I6FF82</accession>
<dbReference type="PROSITE" id="PS00108">
    <property type="entry name" value="PROTEIN_KINASE_ST"/>
    <property type="match status" value="1"/>
</dbReference>
<feature type="transmembrane region" description="Helical" evidence="9">
    <location>
        <begin position="363"/>
        <end position="385"/>
    </location>
</feature>
<dbReference type="GO" id="GO:0005524">
    <property type="term" value="F:ATP binding"/>
    <property type="evidence" value="ECO:0007669"/>
    <property type="project" value="UniProtKB-UniRule"/>
</dbReference>
<dbReference type="AlphaFoldDB" id="A0A6I6FF82"/>
<dbReference type="KEGG" id="sfic:EIZ62_31685"/>
<keyword evidence="5 11" id="KW-0418">Kinase</keyword>
<feature type="region of interest" description="Disordered" evidence="8">
    <location>
        <begin position="1"/>
        <end position="65"/>
    </location>
</feature>
<sequence length="557" mass="59337">MESDGGRRGRSEEPTSYGLRPPLPAAREPQHGAPAGAGAGGEEGARAPAAGAGGEEGNRAPEAGAGRLVGGRYRLLERLGAGGMGTVWRARDEVVDRDVALKEPRVPDHFTAAERHTAYQRMQREARAAARIDHPSVVAIHDVVTEGDSPWIVMELLRGKSLAELLDEGTLSPQEAARIGLAVLGALTAAHEAGVLHRDVKPGNVMVCRHDRVVLTDFGIAHMEGEQKLTETGAFVGSPEYIAPERVLGRRPGPESDLWSLGVTLYQAVEGVSPFRRQTTPSTLQAVLLAELPPPQHSAELTAVLTGLLRKEPENRISAPAALPVLRAAAHPPTRTPGPDAAPGGHPDGTAARPPRDPLKRRLLRPLPLAGGVVLLAALLVALVLPFRGGDDLPEGWKRYEEYRMRVTLAAPADWSITTADDVDSSDGAYLATRYTSPKGDASLLVDKKERTTETALATAQRWKQEYETDSPPEGGSAAVATVAPTTEQGRDAAVLTVTYSKDEDGAPRRLSKTLVVVNSRQERLTLNVDVPAGKSARATADGLLDRARAEYRIGDL</sequence>
<evidence type="ECO:0000313" key="12">
    <source>
        <dbReference type="Proteomes" id="UP000422572"/>
    </source>
</evidence>
<keyword evidence="12" id="KW-1185">Reference proteome</keyword>
<dbReference type="Gene3D" id="3.30.200.20">
    <property type="entry name" value="Phosphorylase Kinase, domain 1"/>
    <property type="match status" value="1"/>
</dbReference>
<dbReference type="Gene3D" id="1.10.510.10">
    <property type="entry name" value="Transferase(Phosphotransferase) domain 1"/>
    <property type="match status" value="1"/>
</dbReference>
<feature type="compositionally biased region" description="Low complexity" evidence="8">
    <location>
        <begin position="330"/>
        <end position="353"/>
    </location>
</feature>
<keyword evidence="2 11" id="KW-0723">Serine/threonine-protein kinase</keyword>
<evidence type="ECO:0000256" key="4">
    <source>
        <dbReference type="ARBA" id="ARBA00022741"/>
    </source>
</evidence>
<evidence type="ECO:0000256" key="1">
    <source>
        <dbReference type="ARBA" id="ARBA00012513"/>
    </source>
</evidence>
<feature type="compositionally biased region" description="Basic and acidic residues" evidence="8">
    <location>
        <begin position="1"/>
        <end position="13"/>
    </location>
</feature>
<dbReference type="InterPro" id="IPR008271">
    <property type="entry name" value="Ser/Thr_kinase_AS"/>
</dbReference>
<evidence type="ECO:0000256" key="9">
    <source>
        <dbReference type="SAM" id="Phobius"/>
    </source>
</evidence>
<evidence type="ECO:0000259" key="10">
    <source>
        <dbReference type="PROSITE" id="PS50011"/>
    </source>
</evidence>
<dbReference type="InterPro" id="IPR017441">
    <property type="entry name" value="Protein_kinase_ATP_BS"/>
</dbReference>
<dbReference type="PANTHER" id="PTHR43289">
    <property type="entry name" value="MITOGEN-ACTIVATED PROTEIN KINASE KINASE KINASE 20-RELATED"/>
    <property type="match status" value="1"/>
</dbReference>
<feature type="region of interest" description="Disordered" evidence="8">
    <location>
        <begin position="330"/>
        <end position="358"/>
    </location>
</feature>
<dbReference type="SUPFAM" id="SSF56112">
    <property type="entry name" value="Protein kinase-like (PK-like)"/>
    <property type="match status" value="1"/>
</dbReference>
<dbReference type="OrthoDB" id="9762169at2"/>
<evidence type="ECO:0000313" key="11">
    <source>
        <dbReference type="EMBL" id="QGV82310.1"/>
    </source>
</evidence>
<keyword evidence="4 7" id="KW-0547">Nucleotide-binding</keyword>
<dbReference type="Pfam" id="PF00069">
    <property type="entry name" value="Pkinase"/>
    <property type="match status" value="1"/>
</dbReference>
<keyword evidence="9" id="KW-1133">Transmembrane helix</keyword>
<dbReference type="EC" id="2.7.11.1" evidence="1"/>
<keyword evidence="3" id="KW-0808">Transferase</keyword>
<evidence type="ECO:0000256" key="3">
    <source>
        <dbReference type="ARBA" id="ARBA00022679"/>
    </source>
</evidence>
<dbReference type="SMART" id="SM00220">
    <property type="entry name" value="S_TKc"/>
    <property type="match status" value="1"/>
</dbReference>
<dbReference type="InterPro" id="IPR011009">
    <property type="entry name" value="Kinase-like_dom_sf"/>
</dbReference>
<dbReference type="CDD" id="cd14014">
    <property type="entry name" value="STKc_PknB_like"/>
    <property type="match status" value="1"/>
</dbReference>
<evidence type="ECO:0000256" key="5">
    <source>
        <dbReference type="ARBA" id="ARBA00022777"/>
    </source>
</evidence>
<evidence type="ECO:0000256" key="8">
    <source>
        <dbReference type="SAM" id="MobiDB-lite"/>
    </source>
</evidence>
<evidence type="ECO:0000256" key="2">
    <source>
        <dbReference type="ARBA" id="ARBA00022527"/>
    </source>
</evidence>
<dbReference type="PANTHER" id="PTHR43289:SF6">
    <property type="entry name" value="SERINE_THREONINE-PROTEIN KINASE NEKL-3"/>
    <property type="match status" value="1"/>
</dbReference>
<evidence type="ECO:0000256" key="6">
    <source>
        <dbReference type="ARBA" id="ARBA00022840"/>
    </source>
</evidence>
<keyword evidence="9" id="KW-0472">Membrane</keyword>
<feature type="binding site" evidence="7">
    <location>
        <position position="102"/>
    </location>
    <ligand>
        <name>ATP</name>
        <dbReference type="ChEBI" id="CHEBI:30616"/>
    </ligand>
</feature>
<proteinExistence type="predicted"/>
<dbReference type="PROSITE" id="PS50011">
    <property type="entry name" value="PROTEIN_KINASE_DOM"/>
    <property type="match status" value="1"/>
</dbReference>
<name>A0A6I6FF82_9ACTN</name>